<keyword evidence="6" id="KW-1185">Reference proteome</keyword>
<dbReference type="SUPFAM" id="SSF46689">
    <property type="entry name" value="Homeodomain-like"/>
    <property type="match status" value="1"/>
</dbReference>
<comment type="caution">
    <text evidence="5">The sequence shown here is derived from an EMBL/GenBank/DDBJ whole genome shotgun (WGS) entry which is preliminary data.</text>
</comment>
<dbReference type="InterPro" id="IPR005412">
    <property type="entry name" value="Fis_DNA-bd"/>
</dbReference>
<proteinExistence type="inferred from homology"/>
<evidence type="ECO:0000259" key="4">
    <source>
        <dbReference type="Pfam" id="PF02954"/>
    </source>
</evidence>
<organism evidence="5 6">
    <name type="scientific">Parvibium lacunae</name>
    <dbReference type="NCBI Taxonomy" id="1888893"/>
    <lineage>
        <taxon>Bacteria</taxon>
        <taxon>Pseudomonadati</taxon>
        <taxon>Pseudomonadota</taxon>
        <taxon>Betaproteobacteria</taxon>
        <taxon>Burkholderiales</taxon>
        <taxon>Alcaligenaceae</taxon>
        <taxon>Parvibium</taxon>
    </lineage>
</organism>
<evidence type="ECO:0000256" key="1">
    <source>
        <dbReference type="ARBA" id="ARBA00008559"/>
    </source>
</evidence>
<dbReference type="EMBL" id="QPGB01000002">
    <property type="protein sequence ID" value="RCS58395.1"/>
    <property type="molecule type" value="Genomic_DNA"/>
</dbReference>
<dbReference type="PANTHER" id="PTHR47918">
    <property type="entry name" value="DNA-BINDING PROTEIN FIS"/>
    <property type="match status" value="1"/>
</dbReference>
<dbReference type="InterPro" id="IPR009057">
    <property type="entry name" value="Homeodomain-like_sf"/>
</dbReference>
<accession>A0A368L4E9</accession>
<feature type="domain" description="DNA binding HTH" evidence="4">
    <location>
        <begin position="36"/>
        <end position="72"/>
    </location>
</feature>
<evidence type="ECO:0000313" key="6">
    <source>
        <dbReference type="Proteomes" id="UP000252357"/>
    </source>
</evidence>
<dbReference type="AlphaFoldDB" id="A0A368L4E9"/>
<protein>
    <recommendedName>
        <fullName evidence="3">Putative Fis-like DNA-binding protein</fullName>
    </recommendedName>
</protein>
<evidence type="ECO:0000256" key="3">
    <source>
        <dbReference type="ARBA" id="ARBA00029540"/>
    </source>
</evidence>
<dbReference type="Gene3D" id="1.10.10.60">
    <property type="entry name" value="Homeodomain-like"/>
    <property type="match status" value="1"/>
</dbReference>
<gene>
    <name evidence="5" type="ORF">DU000_06145</name>
</gene>
<dbReference type="PRINTS" id="PR01590">
    <property type="entry name" value="HTHFIS"/>
</dbReference>
<dbReference type="PIRSF" id="PIRSF002097">
    <property type="entry name" value="DNA-binding_Fis"/>
    <property type="match status" value="1"/>
</dbReference>
<name>A0A368L4E9_9BURK</name>
<dbReference type="OrthoDB" id="9802388at2"/>
<dbReference type="PANTHER" id="PTHR47918:SF1">
    <property type="entry name" value="DNA-BINDING PROTEIN FIS"/>
    <property type="match status" value="1"/>
</dbReference>
<reference evidence="5 6" key="1">
    <citation type="journal article" date="2018" name="Int. J. Syst. Evol. Microbiol.">
        <title>Parvibium lacunae gen. nov., sp. nov., a new member of the family Alcaligenaceae isolated from a freshwater pond.</title>
        <authorList>
            <person name="Chen W.M."/>
            <person name="Xie P.B."/>
            <person name="Hsu M.Y."/>
            <person name="Sheu S.Y."/>
        </authorList>
    </citation>
    <scope>NUCLEOTIDE SEQUENCE [LARGE SCALE GENOMIC DNA]</scope>
    <source>
        <strain evidence="5 6">KMB9</strain>
    </source>
</reference>
<comment type="similarity">
    <text evidence="1">Belongs to the transcriptional regulatory Fis family.</text>
</comment>
<dbReference type="GO" id="GO:0043565">
    <property type="term" value="F:sequence-specific DNA binding"/>
    <property type="evidence" value="ECO:0007669"/>
    <property type="project" value="InterPro"/>
</dbReference>
<keyword evidence="2" id="KW-0238">DNA-binding</keyword>
<dbReference type="RefSeq" id="WP_114402478.1">
    <property type="nucleotide sequence ID" value="NZ_QPGB01000002.1"/>
</dbReference>
<dbReference type="Proteomes" id="UP000252357">
    <property type="component" value="Unassembled WGS sequence"/>
</dbReference>
<evidence type="ECO:0000256" key="2">
    <source>
        <dbReference type="ARBA" id="ARBA00023125"/>
    </source>
</evidence>
<sequence>MSTNNIATSITEALEQYFRDLGGEKPHNVYDMMVDAMEKPLLEFIMARTRHNQSQASIILGINRNTLRKKLQHHGML</sequence>
<dbReference type="InterPro" id="IPR050207">
    <property type="entry name" value="Trans_regulatory_Fis"/>
</dbReference>
<dbReference type="InterPro" id="IPR002197">
    <property type="entry name" value="HTH_Fis"/>
</dbReference>
<dbReference type="Pfam" id="PF02954">
    <property type="entry name" value="HTH_8"/>
    <property type="match status" value="1"/>
</dbReference>
<evidence type="ECO:0000313" key="5">
    <source>
        <dbReference type="EMBL" id="RCS58395.1"/>
    </source>
</evidence>
<dbReference type="GO" id="GO:0006355">
    <property type="term" value="P:regulation of DNA-templated transcription"/>
    <property type="evidence" value="ECO:0007669"/>
    <property type="project" value="InterPro"/>
</dbReference>